<gene>
    <name evidence="9" type="ORF">HZI73_01340</name>
</gene>
<evidence type="ECO:0000256" key="2">
    <source>
        <dbReference type="ARBA" id="ARBA00022448"/>
    </source>
</evidence>
<evidence type="ECO:0000256" key="3">
    <source>
        <dbReference type="ARBA" id="ARBA00022475"/>
    </source>
</evidence>
<dbReference type="EMBL" id="CP058649">
    <property type="protein sequence ID" value="QUI21019.1"/>
    <property type="molecule type" value="Genomic_DNA"/>
</dbReference>
<name>A0A8J8MG91_9FIRM</name>
<feature type="transmembrane region" description="Helical" evidence="7">
    <location>
        <begin position="123"/>
        <end position="143"/>
    </location>
</feature>
<dbReference type="KEGG" id="vpy:HZI73_01340"/>
<feature type="domain" description="ABC transmembrane type-1" evidence="8">
    <location>
        <begin position="86"/>
        <end position="288"/>
    </location>
</feature>
<comment type="subcellular location">
    <subcellularLocation>
        <location evidence="1 7">Cell membrane</location>
        <topology evidence="1 7">Multi-pass membrane protein</topology>
    </subcellularLocation>
</comment>
<dbReference type="GO" id="GO:0005886">
    <property type="term" value="C:plasma membrane"/>
    <property type="evidence" value="ECO:0007669"/>
    <property type="project" value="UniProtKB-SubCell"/>
</dbReference>
<feature type="transmembrane region" description="Helical" evidence="7">
    <location>
        <begin position="155"/>
        <end position="176"/>
    </location>
</feature>
<dbReference type="GO" id="GO:0055085">
    <property type="term" value="P:transmembrane transport"/>
    <property type="evidence" value="ECO:0007669"/>
    <property type="project" value="InterPro"/>
</dbReference>
<dbReference type="CDD" id="cd06261">
    <property type="entry name" value="TM_PBP2"/>
    <property type="match status" value="1"/>
</dbReference>
<feature type="transmembrane region" description="Helical" evidence="7">
    <location>
        <begin position="90"/>
        <end position="111"/>
    </location>
</feature>
<evidence type="ECO:0000256" key="7">
    <source>
        <dbReference type="RuleBase" id="RU363032"/>
    </source>
</evidence>
<dbReference type="Proteomes" id="UP000683246">
    <property type="component" value="Chromosome"/>
</dbReference>
<feature type="transmembrane region" description="Helical" evidence="7">
    <location>
        <begin position="197"/>
        <end position="222"/>
    </location>
</feature>
<keyword evidence="2 7" id="KW-0813">Transport</keyword>
<dbReference type="PROSITE" id="PS50928">
    <property type="entry name" value="ABC_TM1"/>
    <property type="match status" value="1"/>
</dbReference>
<evidence type="ECO:0000259" key="8">
    <source>
        <dbReference type="PROSITE" id="PS50928"/>
    </source>
</evidence>
<evidence type="ECO:0000256" key="4">
    <source>
        <dbReference type="ARBA" id="ARBA00022692"/>
    </source>
</evidence>
<evidence type="ECO:0000313" key="10">
    <source>
        <dbReference type="Proteomes" id="UP000683246"/>
    </source>
</evidence>
<dbReference type="SUPFAM" id="SSF161098">
    <property type="entry name" value="MetI-like"/>
    <property type="match status" value="1"/>
</dbReference>
<sequence length="306" mass="35166">MVNNGHDAKPPKKIKKSKGRIAFEVINIVFLVFIGITTLLPFIHVLAISLSSSRAVMAGEVMLWPIEFTVKSYNFVVSRPAFLKSILESFFRIAVAMPIYMVYIIITAYPLSKEPKEFKWRSFYVWFIFITMLINGGLIPTYFVIKQIGLYNSRWALIVPLLVFQVFNIILLLNFFRQLPKSLEEAAFVDGANYWQVLLKIIIPLSKPAIATVTLFVLVFHWNEWFHALIYMSNPDKYPLASYLRMILVEMSGRTMSMDDIEYLKFINNETSKAAQVFVGALPIILIYPFMQKFFVKGITLGSVKG</sequence>
<dbReference type="InterPro" id="IPR000515">
    <property type="entry name" value="MetI-like"/>
</dbReference>
<dbReference type="AlphaFoldDB" id="A0A8J8MG91"/>
<feature type="transmembrane region" description="Helical" evidence="7">
    <location>
        <begin position="21"/>
        <end position="47"/>
    </location>
</feature>
<dbReference type="PANTHER" id="PTHR43744:SF9">
    <property type="entry name" value="POLYGALACTURONAN_RHAMNOGALACTURONAN TRANSPORT SYSTEM PERMEASE PROTEIN YTCP"/>
    <property type="match status" value="1"/>
</dbReference>
<evidence type="ECO:0000256" key="5">
    <source>
        <dbReference type="ARBA" id="ARBA00022989"/>
    </source>
</evidence>
<dbReference type="Gene3D" id="1.10.3720.10">
    <property type="entry name" value="MetI-like"/>
    <property type="match status" value="1"/>
</dbReference>
<proteinExistence type="inferred from homology"/>
<protein>
    <submittedName>
        <fullName evidence="9">Carbohydrate ABC transporter permease</fullName>
    </submittedName>
</protein>
<reference evidence="9" key="1">
    <citation type="submission" date="2020-07" db="EMBL/GenBank/DDBJ databases">
        <title>Vallitalea pronyensis genome.</title>
        <authorList>
            <person name="Postec A."/>
        </authorList>
    </citation>
    <scope>NUCLEOTIDE SEQUENCE</scope>
    <source>
        <strain evidence="9">FatNI3</strain>
    </source>
</reference>
<dbReference type="Pfam" id="PF00528">
    <property type="entry name" value="BPD_transp_1"/>
    <property type="match status" value="1"/>
</dbReference>
<keyword evidence="6 7" id="KW-0472">Membrane</keyword>
<keyword evidence="3" id="KW-1003">Cell membrane</keyword>
<keyword evidence="5 7" id="KW-1133">Transmembrane helix</keyword>
<dbReference type="InterPro" id="IPR035906">
    <property type="entry name" value="MetI-like_sf"/>
</dbReference>
<evidence type="ECO:0000256" key="1">
    <source>
        <dbReference type="ARBA" id="ARBA00004651"/>
    </source>
</evidence>
<accession>A0A8J8MG91</accession>
<evidence type="ECO:0000256" key="6">
    <source>
        <dbReference type="ARBA" id="ARBA00023136"/>
    </source>
</evidence>
<keyword evidence="4 7" id="KW-0812">Transmembrane</keyword>
<comment type="similarity">
    <text evidence="7">Belongs to the binding-protein-dependent transport system permease family.</text>
</comment>
<dbReference type="PANTHER" id="PTHR43744">
    <property type="entry name" value="ABC TRANSPORTER PERMEASE PROTEIN MG189-RELATED-RELATED"/>
    <property type="match status" value="1"/>
</dbReference>
<organism evidence="9 10">
    <name type="scientific">Vallitalea pronyensis</name>
    <dbReference type="NCBI Taxonomy" id="1348613"/>
    <lineage>
        <taxon>Bacteria</taxon>
        <taxon>Bacillati</taxon>
        <taxon>Bacillota</taxon>
        <taxon>Clostridia</taxon>
        <taxon>Lachnospirales</taxon>
        <taxon>Vallitaleaceae</taxon>
        <taxon>Vallitalea</taxon>
    </lineage>
</organism>
<feature type="transmembrane region" description="Helical" evidence="7">
    <location>
        <begin position="274"/>
        <end position="291"/>
    </location>
</feature>
<evidence type="ECO:0000313" key="9">
    <source>
        <dbReference type="EMBL" id="QUI21019.1"/>
    </source>
</evidence>
<keyword evidence="10" id="KW-1185">Reference proteome</keyword>